<name>A0A6A8MEV5_9LACO</name>
<dbReference type="NCBIfam" id="NF038151">
    <property type="entry name" value="lanthi_synth_III"/>
    <property type="match status" value="1"/>
</dbReference>
<dbReference type="SMART" id="SM00220">
    <property type="entry name" value="S_TKc"/>
    <property type="match status" value="1"/>
</dbReference>
<dbReference type="AlphaFoldDB" id="A0A6A8MEV5"/>
<dbReference type="InterPro" id="IPR011009">
    <property type="entry name" value="Kinase-like_dom_sf"/>
</dbReference>
<dbReference type="SUPFAM" id="SSF158745">
    <property type="entry name" value="LanC-like"/>
    <property type="match status" value="1"/>
</dbReference>
<dbReference type="GO" id="GO:0005524">
    <property type="term" value="F:ATP binding"/>
    <property type="evidence" value="ECO:0007669"/>
    <property type="project" value="InterPro"/>
</dbReference>
<accession>A0A6A8MEV5</accession>
<dbReference type="SUPFAM" id="SSF56112">
    <property type="entry name" value="Protein kinase-like (PK-like)"/>
    <property type="match status" value="1"/>
</dbReference>
<organism evidence="2 3">
    <name type="scientific">Lactobacillus porci</name>
    <dbReference type="NCBI Taxonomy" id="2012477"/>
    <lineage>
        <taxon>Bacteria</taxon>
        <taxon>Bacillati</taxon>
        <taxon>Bacillota</taxon>
        <taxon>Bacilli</taxon>
        <taxon>Lactobacillales</taxon>
        <taxon>Lactobacillaceae</taxon>
        <taxon>Lactobacillus</taxon>
    </lineage>
</organism>
<dbReference type="Gene3D" id="1.10.510.10">
    <property type="entry name" value="Transferase(Phosphotransferase) domain 1"/>
    <property type="match status" value="1"/>
</dbReference>
<evidence type="ECO:0000313" key="3">
    <source>
        <dbReference type="Proteomes" id="UP000438120"/>
    </source>
</evidence>
<dbReference type="PROSITE" id="PS50011">
    <property type="entry name" value="PROTEIN_KINASE_DOM"/>
    <property type="match status" value="1"/>
</dbReference>
<feature type="domain" description="Protein kinase" evidence="1">
    <location>
        <begin position="228"/>
        <end position="524"/>
    </location>
</feature>
<dbReference type="Pfam" id="PF25816">
    <property type="entry name" value="RamC_N"/>
    <property type="match status" value="1"/>
</dbReference>
<evidence type="ECO:0000259" key="1">
    <source>
        <dbReference type="PROSITE" id="PS50011"/>
    </source>
</evidence>
<dbReference type="Pfam" id="PF00069">
    <property type="entry name" value="Pkinase"/>
    <property type="match status" value="1"/>
</dbReference>
<dbReference type="CDD" id="cd04791">
    <property type="entry name" value="LanC_SerThrkinase"/>
    <property type="match status" value="1"/>
</dbReference>
<dbReference type="InterPro" id="IPR058053">
    <property type="entry name" value="RamC_C"/>
</dbReference>
<evidence type="ECO:0000313" key="2">
    <source>
        <dbReference type="EMBL" id="MST87334.1"/>
    </source>
</evidence>
<dbReference type="OrthoDB" id="1492512at2"/>
<reference evidence="2 3" key="1">
    <citation type="submission" date="2019-08" db="EMBL/GenBank/DDBJ databases">
        <title>In-depth cultivation of the pig gut microbiome towards novel bacterial diversity and tailored functional studies.</title>
        <authorList>
            <person name="Wylensek D."/>
            <person name="Hitch T.C.A."/>
            <person name="Clavel T."/>
        </authorList>
    </citation>
    <scope>NUCLEOTIDE SEQUENCE [LARGE SCALE GENOMIC DNA]</scope>
    <source>
        <strain evidence="2 3">Bifido-178-WT-2B</strain>
    </source>
</reference>
<keyword evidence="3" id="KW-1185">Reference proteome</keyword>
<dbReference type="GO" id="GO:0004672">
    <property type="term" value="F:protein kinase activity"/>
    <property type="evidence" value="ECO:0007669"/>
    <property type="project" value="InterPro"/>
</dbReference>
<protein>
    <submittedName>
        <fullName evidence="2">Protein kinase/lanthionine synthetase C family protein</fullName>
    </submittedName>
</protein>
<dbReference type="EMBL" id="VUMX01000016">
    <property type="protein sequence ID" value="MST87334.1"/>
    <property type="molecule type" value="Genomic_DNA"/>
</dbReference>
<sequence>MLEEQVKYLAAARNLDSLFYTCQKREQEHLFVLKKKPDGRWLDKKTANWHYVLYEPDKLPVQGWKIHLSATVKQAQGMLDAVAPRLIEQGISFKFQASLERLIMANSKYADRGESGKFITIYPRDEAEFAGLLPKLRQLTAAFALGPYILSDQNWQESNVYFRYGGFKPVYMTTAAGEQVPAIYDPAGNKLEDQRLPYYQQPDFVADLPIFARNTFPKQAAFVPLKKYQIQEALHFSNAGGVYLALHEGKKVVLKEGRQQAGLDAKLRDGFARVENEAKILRQLADLPGVVTCLGDFTSWRHHFLVEEFIDGQSLEELLAADFPFVLADIGKRNRYKARAIKILQQLKKIIAQVHARGIGIGDLSLSNILVTQEDTVRLIDLENAGGASEKYTPGLTTVGFVNPAARTFAEADDFALMRIAYYLFLPIIPVADLAPGIISKHEKWIAAYFGQDTVTFLREIANTTRSSAPIFLKKPLAIPAKELSQQTVADFASGLSRGILRHLHFDRLALVPNLLDENTDPFVQLNLEHGAAGILWAIDQNADLRNWVASQQAEILELAQATKALGLFNGISGLAGVLEKRDFPDLAKQLRQLLYQKVDLASADNSLATGLSGIALSLLKDDPDLSGKIAENLLARWRQVDFNKFADEDVGLLTGWGGVSYLFWRLGQKEAAEEILLRILREHAKGTDELAITDQSRGFERLIPYLENGTFGLALLMHKFMREDPAFRQKDQLLFDKLKKSCMTYCTYMETLISGYSGVLPLAKALADDGDTAMLDYALAALNQYLVANDDEILAPGKYGYKLSLDFSTGSAGLLTLLKDLRQGDEFSWLLV</sequence>
<keyword evidence="2" id="KW-0418">Kinase</keyword>
<dbReference type="RefSeq" id="WP_154548944.1">
    <property type="nucleotide sequence ID" value="NZ_VUMX01000016.1"/>
</dbReference>
<dbReference type="InterPro" id="IPR057929">
    <property type="entry name" value="RamC_N"/>
</dbReference>
<keyword evidence="2" id="KW-0808">Transferase</keyword>
<dbReference type="InterPro" id="IPR053524">
    <property type="entry name" value="Aerial_hyphae_peptide-synth"/>
</dbReference>
<comment type="caution">
    <text evidence="2">The sequence shown here is derived from an EMBL/GenBank/DDBJ whole genome shotgun (WGS) entry which is preliminary data.</text>
</comment>
<gene>
    <name evidence="2" type="ORF">FYJ62_06735</name>
</gene>
<proteinExistence type="predicted"/>
<dbReference type="InterPro" id="IPR000719">
    <property type="entry name" value="Prot_kinase_dom"/>
</dbReference>
<dbReference type="Proteomes" id="UP000438120">
    <property type="component" value="Unassembled WGS sequence"/>
</dbReference>